<dbReference type="SMART" id="SM01086">
    <property type="entry name" value="ClpB_D2-small"/>
    <property type="match status" value="1"/>
</dbReference>
<dbReference type="Gene3D" id="1.10.8.60">
    <property type="match status" value="1"/>
</dbReference>
<dbReference type="GO" id="GO:0016887">
    <property type="term" value="F:ATP hydrolysis activity"/>
    <property type="evidence" value="ECO:0007669"/>
    <property type="project" value="InterPro"/>
</dbReference>
<gene>
    <name evidence="4" type="ORF">S01H4_31873</name>
</gene>
<dbReference type="SUPFAM" id="SSF52540">
    <property type="entry name" value="P-loop containing nucleoside triphosphate hydrolases"/>
    <property type="match status" value="1"/>
</dbReference>
<dbReference type="AlphaFoldDB" id="X1BI37"/>
<keyword evidence="2" id="KW-0067">ATP-binding</keyword>
<dbReference type="InterPro" id="IPR027417">
    <property type="entry name" value="P-loop_NTPase"/>
</dbReference>
<proteinExistence type="predicted"/>
<reference evidence="4" key="1">
    <citation type="journal article" date="2014" name="Front. Microbiol.">
        <title>High frequency of phylogenetically diverse reductive dehalogenase-homologous genes in deep subseafloor sedimentary metagenomes.</title>
        <authorList>
            <person name="Kawai M."/>
            <person name="Futagami T."/>
            <person name="Toyoda A."/>
            <person name="Takaki Y."/>
            <person name="Nishi S."/>
            <person name="Hori S."/>
            <person name="Arai W."/>
            <person name="Tsubouchi T."/>
            <person name="Morono Y."/>
            <person name="Uchiyama I."/>
            <person name="Ito T."/>
            <person name="Fujiyama A."/>
            <person name="Inagaki F."/>
            <person name="Takami H."/>
        </authorList>
    </citation>
    <scope>NUCLEOTIDE SEQUENCE</scope>
    <source>
        <strain evidence="4">Expedition CK06-06</strain>
    </source>
</reference>
<dbReference type="InterPro" id="IPR019489">
    <property type="entry name" value="Clp_ATPase_C"/>
</dbReference>
<evidence type="ECO:0000256" key="2">
    <source>
        <dbReference type="ARBA" id="ARBA00022840"/>
    </source>
</evidence>
<dbReference type="EMBL" id="BART01016599">
    <property type="protein sequence ID" value="GAG83773.1"/>
    <property type="molecule type" value="Genomic_DNA"/>
</dbReference>
<name>X1BI37_9ZZZZ</name>
<evidence type="ECO:0000313" key="4">
    <source>
        <dbReference type="EMBL" id="GAG83773.1"/>
    </source>
</evidence>
<dbReference type="Pfam" id="PF10431">
    <property type="entry name" value="ClpB_D2-small"/>
    <property type="match status" value="1"/>
</dbReference>
<dbReference type="GO" id="GO:0005737">
    <property type="term" value="C:cytoplasm"/>
    <property type="evidence" value="ECO:0007669"/>
    <property type="project" value="TreeGrafter"/>
</dbReference>
<protein>
    <recommendedName>
        <fullName evidence="3">Clp ATPase C-terminal domain-containing protein</fullName>
    </recommendedName>
</protein>
<dbReference type="GO" id="GO:0005524">
    <property type="term" value="F:ATP binding"/>
    <property type="evidence" value="ECO:0007669"/>
    <property type="project" value="UniProtKB-KW"/>
</dbReference>
<dbReference type="Gene3D" id="3.40.50.300">
    <property type="entry name" value="P-loop containing nucleotide triphosphate hydrolases"/>
    <property type="match status" value="1"/>
</dbReference>
<organism evidence="4">
    <name type="scientific">marine sediment metagenome</name>
    <dbReference type="NCBI Taxonomy" id="412755"/>
    <lineage>
        <taxon>unclassified sequences</taxon>
        <taxon>metagenomes</taxon>
        <taxon>ecological metagenomes</taxon>
    </lineage>
</organism>
<feature type="domain" description="Clp ATPase C-terminal" evidence="3">
    <location>
        <begin position="102"/>
        <end position="191"/>
    </location>
</feature>
<feature type="non-terminal residue" evidence="4">
    <location>
        <position position="1"/>
    </location>
</feature>
<dbReference type="PANTHER" id="PTHR11638">
    <property type="entry name" value="ATP-DEPENDENT CLP PROTEASE"/>
    <property type="match status" value="1"/>
</dbReference>
<dbReference type="Pfam" id="PF07724">
    <property type="entry name" value="AAA_2"/>
    <property type="match status" value="1"/>
</dbReference>
<accession>X1BI37</accession>
<dbReference type="GO" id="GO:0034605">
    <property type="term" value="P:cellular response to heat"/>
    <property type="evidence" value="ECO:0007669"/>
    <property type="project" value="TreeGrafter"/>
</dbReference>
<dbReference type="PANTHER" id="PTHR11638:SF18">
    <property type="entry name" value="HEAT SHOCK PROTEIN 104"/>
    <property type="match status" value="1"/>
</dbReference>
<evidence type="ECO:0000259" key="3">
    <source>
        <dbReference type="SMART" id="SM01086"/>
    </source>
</evidence>
<dbReference type="InterPro" id="IPR050130">
    <property type="entry name" value="ClpA_ClpB"/>
</dbReference>
<keyword evidence="1" id="KW-0547">Nucleotide-binding</keyword>
<dbReference type="InterPro" id="IPR003959">
    <property type="entry name" value="ATPase_AAA_core"/>
</dbReference>
<comment type="caution">
    <text evidence="4">The sequence shown here is derived from an EMBL/GenBank/DDBJ whole genome shotgun (WGS) entry which is preliminary data.</text>
</comment>
<evidence type="ECO:0000256" key="1">
    <source>
        <dbReference type="ARBA" id="ARBA00022741"/>
    </source>
</evidence>
<sequence length="194" mass="22421">GMEKAHEDVFNIFLQIFDEGRLTDSQGVEVSFKNSILISTSNLGSSHIFDLGKRIGFAYKEENEKSRGDYELIKEKILEETKKFFKPEFLNRIDDIIVFHPLLKKHFADITDLMLKELKMKVEENGYTINFTKESKKKLSELGYSTEFGARPLRRIIENYIENPLSLKIISGLIKKNDKILVDLDGDKITIKKA</sequence>